<comment type="function">
    <text evidence="1 11">Converts heme B (protoheme IX) to heme O by substitution of the vinyl group on carbon 2 of heme B porphyrin ring with a hydroxyethyl farnesyl side group.</text>
</comment>
<feature type="transmembrane region" description="Helical" evidence="11">
    <location>
        <begin position="210"/>
        <end position="232"/>
    </location>
</feature>
<evidence type="ECO:0000256" key="4">
    <source>
        <dbReference type="ARBA" id="ARBA00010223"/>
    </source>
</evidence>
<comment type="pathway">
    <text evidence="3 11">Porphyrin-containing compound metabolism; heme O biosynthesis; heme O from protoheme: step 1/1.</text>
</comment>
<dbReference type="Pfam" id="PF01040">
    <property type="entry name" value="UbiA"/>
    <property type="match status" value="1"/>
</dbReference>
<sequence>MSQVIETAKLYFLLTKPNVWWLLALTGVAGVVAASGGLPNPSLFAAAAAGITLGVAGTEAVSNYVERNLDASMRRTSRRVLPRGLITPEWKALAFGLSLMALSLVISFSINPVAFLFMASGMFNYLVMYVLWAKRRTPLNIIIGSYSGGAPLMAGYTAVSFWPTLEAWILAALIVLWIPPHIWSLALIYKEDYRNAHVPMLPVVASEATAIRCISSTTIISVIFTFLLYVLYPEKYGLLYLTAAVLSGAVIAIPSLALIVKPSKKSAYTLFKLTSPQLFIIMMAVIVDNLV</sequence>
<comment type="caution">
    <text evidence="12">The sequence shown here is derived from an EMBL/GenBank/DDBJ whole genome shotgun (WGS) entry which is preliminary data.</text>
</comment>
<gene>
    <name evidence="12" type="primary">cyoE</name>
    <name evidence="11" type="synonym">ctaB</name>
    <name evidence="12" type="ORF">ENM31_02525</name>
</gene>
<dbReference type="GO" id="GO:0008495">
    <property type="term" value="F:protoheme IX farnesyltransferase activity"/>
    <property type="evidence" value="ECO:0007669"/>
    <property type="project" value="UniProtKB-UniRule"/>
</dbReference>
<organism evidence="12">
    <name type="scientific">Caldiarchaeum subterraneum</name>
    <dbReference type="NCBI Taxonomy" id="311458"/>
    <lineage>
        <taxon>Archaea</taxon>
        <taxon>Nitrososphaerota</taxon>
        <taxon>Candidatus Caldarchaeales</taxon>
        <taxon>Candidatus Caldarchaeaceae</taxon>
        <taxon>Candidatus Caldarchaeum</taxon>
    </lineage>
</organism>
<reference evidence="12" key="1">
    <citation type="journal article" date="2020" name="mSystems">
        <title>Genome- and Community-Level Interaction Insights into Carbon Utilization and Element Cycling Functions of Hydrothermarchaeota in Hydrothermal Sediment.</title>
        <authorList>
            <person name="Zhou Z."/>
            <person name="Liu Y."/>
            <person name="Xu W."/>
            <person name="Pan J."/>
            <person name="Luo Z.H."/>
            <person name="Li M."/>
        </authorList>
    </citation>
    <scope>NUCLEOTIDE SEQUENCE [LARGE SCALE GENOMIC DNA]</scope>
    <source>
        <strain evidence="12">SpSt-1074</strain>
    </source>
</reference>
<feature type="transmembrane region" description="Helical" evidence="11">
    <location>
        <begin position="238"/>
        <end position="260"/>
    </location>
</feature>
<dbReference type="HAMAP" id="MF_00154">
    <property type="entry name" value="CyoE_CtaB"/>
    <property type="match status" value="1"/>
</dbReference>
<feature type="transmembrane region" description="Helical" evidence="11">
    <location>
        <begin position="114"/>
        <end position="132"/>
    </location>
</feature>
<evidence type="ECO:0000256" key="7">
    <source>
        <dbReference type="ARBA" id="ARBA00022989"/>
    </source>
</evidence>
<dbReference type="AlphaFoldDB" id="A0A7J3VSQ8"/>
<dbReference type="InterPro" id="IPR044878">
    <property type="entry name" value="UbiA_sf"/>
</dbReference>
<feature type="transmembrane region" description="Helical" evidence="11">
    <location>
        <begin position="267"/>
        <end position="287"/>
    </location>
</feature>
<comment type="catalytic activity">
    <reaction evidence="10 11">
        <text>heme b + (2E,6E)-farnesyl diphosphate + H2O = Fe(II)-heme o + diphosphate</text>
        <dbReference type="Rhea" id="RHEA:28070"/>
        <dbReference type="ChEBI" id="CHEBI:15377"/>
        <dbReference type="ChEBI" id="CHEBI:33019"/>
        <dbReference type="ChEBI" id="CHEBI:60344"/>
        <dbReference type="ChEBI" id="CHEBI:60530"/>
        <dbReference type="ChEBI" id="CHEBI:175763"/>
        <dbReference type="EC" id="2.5.1.141"/>
    </reaction>
</comment>
<evidence type="ECO:0000256" key="2">
    <source>
        <dbReference type="ARBA" id="ARBA00004651"/>
    </source>
</evidence>
<dbReference type="GO" id="GO:0048034">
    <property type="term" value="P:heme O biosynthetic process"/>
    <property type="evidence" value="ECO:0007669"/>
    <property type="project" value="UniProtKB-UniRule"/>
</dbReference>
<evidence type="ECO:0000256" key="9">
    <source>
        <dbReference type="ARBA" id="ARBA00023136"/>
    </source>
</evidence>
<comment type="similarity">
    <text evidence="11">Belongs to the UbiA prenyltransferase family. Protoheme IX farnesyltransferase subfamily.</text>
</comment>
<evidence type="ECO:0000256" key="5">
    <source>
        <dbReference type="ARBA" id="ARBA00022679"/>
    </source>
</evidence>
<dbReference type="UniPathway" id="UPA00834">
    <property type="reaction ID" value="UER00712"/>
</dbReference>
<dbReference type="EMBL" id="DRXH01000084">
    <property type="protein sequence ID" value="HHM44157.1"/>
    <property type="molecule type" value="Genomic_DNA"/>
</dbReference>
<feature type="transmembrane region" description="Helical" evidence="11">
    <location>
        <begin position="19"/>
        <end position="38"/>
    </location>
</feature>
<feature type="transmembrane region" description="Helical" evidence="11">
    <location>
        <begin position="139"/>
        <end position="162"/>
    </location>
</feature>
<evidence type="ECO:0000256" key="10">
    <source>
        <dbReference type="ARBA" id="ARBA00047690"/>
    </source>
</evidence>
<evidence type="ECO:0000256" key="11">
    <source>
        <dbReference type="HAMAP-Rule" id="MF_00154"/>
    </source>
</evidence>
<dbReference type="GO" id="GO:0005886">
    <property type="term" value="C:plasma membrane"/>
    <property type="evidence" value="ECO:0007669"/>
    <property type="project" value="UniProtKB-SubCell"/>
</dbReference>
<keyword evidence="11" id="KW-1003">Cell membrane</keyword>
<accession>A0A7J3VSQ8</accession>
<feature type="transmembrane region" description="Helical" evidence="11">
    <location>
        <begin position="44"/>
        <end position="65"/>
    </location>
</feature>
<dbReference type="PANTHER" id="PTHR43448">
    <property type="entry name" value="PROTOHEME IX FARNESYLTRANSFERASE, MITOCHONDRIAL"/>
    <property type="match status" value="1"/>
</dbReference>
<evidence type="ECO:0000256" key="6">
    <source>
        <dbReference type="ARBA" id="ARBA00022692"/>
    </source>
</evidence>
<dbReference type="InterPro" id="IPR006369">
    <property type="entry name" value="Protohaem_IX_farnesylTrfase"/>
</dbReference>
<comment type="similarity">
    <text evidence="4">In the C-terminal section; belongs to the UbiA prenyltransferase family. Protoheme IX farnesyltransferase subfamily.</text>
</comment>
<dbReference type="Gene3D" id="1.10.357.140">
    <property type="entry name" value="UbiA prenyltransferase"/>
    <property type="match status" value="1"/>
</dbReference>
<comment type="subcellular location">
    <subcellularLocation>
        <location evidence="2 11">Cell membrane</location>
        <topology evidence="2 11">Multi-pass membrane protein</topology>
    </subcellularLocation>
</comment>
<keyword evidence="7 11" id="KW-1133">Transmembrane helix</keyword>
<dbReference type="InterPro" id="IPR000537">
    <property type="entry name" value="UbiA_prenyltransferase"/>
</dbReference>
<name>A0A7J3VSQ8_CALS0</name>
<keyword evidence="6 11" id="KW-0812">Transmembrane</keyword>
<comment type="miscellaneous">
    <text evidence="11">Carbon 2 of the heme B porphyrin ring is defined according to the Fischer nomenclature.</text>
</comment>
<evidence type="ECO:0000313" key="12">
    <source>
        <dbReference type="EMBL" id="HHM44157.1"/>
    </source>
</evidence>
<evidence type="ECO:0000256" key="1">
    <source>
        <dbReference type="ARBA" id="ARBA00004019"/>
    </source>
</evidence>
<dbReference type="PANTHER" id="PTHR43448:SF2">
    <property type="entry name" value="PROTOHEME IX FARNESYLTRANSFERASE, MITOCHONDRIAL"/>
    <property type="match status" value="1"/>
</dbReference>
<protein>
    <recommendedName>
        <fullName evidence="11">Protoheme IX farnesyltransferase</fullName>
        <ecNumber evidence="11">2.5.1.141</ecNumber>
    </recommendedName>
    <alternativeName>
        <fullName evidence="11">Heme B farnesyltransferase</fullName>
    </alternativeName>
    <alternativeName>
        <fullName evidence="11">Heme O synthase</fullName>
    </alternativeName>
</protein>
<keyword evidence="8 11" id="KW-0350">Heme biosynthesis</keyword>
<feature type="transmembrane region" description="Helical" evidence="11">
    <location>
        <begin position="86"/>
        <end position="108"/>
    </location>
</feature>
<dbReference type="NCBIfam" id="TIGR01473">
    <property type="entry name" value="cyoE_ctaB"/>
    <property type="match status" value="1"/>
</dbReference>
<dbReference type="EC" id="2.5.1.141" evidence="11"/>
<evidence type="ECO:0000256" key="8">
    <source>
        <dbReference type="ARBA" id="ARBA00023133"/>
    </source>
</evidence>
<proteinExistence type="inferred from homology"/>
<keyword evidence="9 11" id="KW-0472">Membrane</keyword>
<evidence type="ECO:0000256" key="3">
    <source>
        <dbReference type="ARBA" id="ARBA00004919"/>
    </source>
</evidence>
<keyword evidence="5 11" id="KW-0808">Transferase</keyword>
<dbReference type="CDD" id="cd13957">
    <property type="entry name" value="PT_UbiA_Cox10"/>
    <property type="match status" value="1"/>
</dbReference>
<feature type="transmembrane region" description="Helical" evidence="11">
    <location>
        <begin position="168"/>
        <end position="189"/>
    </location>
</feature>